<accession>A0A1I5M831</accession>
<organism evidence="2 3">
    <name type="scientific">Halolactibacillus halophilus</name>
    <dbReference type="NCBI Taxonomy" id="306540"/>
    <lineage>
        <taxon>Bacteria</taxon>
        <taxon>Bacillati</taxon>
        <taxon>Bacillota</taxon>
        <taxon>Bacilli</taxon>
        <taxon>Bacillales</taxon>
        <taxon>Bacillaceae</taxon>
        <taxon>Halolactibacillus</taxon>
    </lineage>
</organism>
<dbReference type="RefSeq" id="WP_089830241.1">
    <property type="nucleotide sequence ID" value="NZ_BJWI01000004.1"/>
</dbReference>
<proteinExistence type="predicted"/>
<sequence>MKETRTIYLLFLSTGTLLSKAIDLYTKTNLNHVSIAFDKELSEVYSFGRKRPYNPFIGGFVKEAVTEPFFNKSMCAVYELKISNEQYLTLRQHLQMIESMQHLYHYNFIGLFGFFINYEVKRPHAYFCSQFVATMLQEIDLYPKDIRAGLTRPDDLRQWDKLELVYMGALQEYLQLPDKRRNFRLPIRSFFRMS</sequence>
<evidence type="ECO:0008006" key="5">
    <source>
        <dbReference type="Google" id="ProtNLM"/>
    </source>
</evidence>
<evidence type="ECO:0000313" key="4">
    <source>
        <dbReference type="Proteomes" id="UP000321547"/>
    </source>
</evidence>
<dbReference type="Proteomes" id="UP000242243">
    <property type="component" value="Unassembled WGS sequence"/>
</dbReference>
<dbReference type="EMBL" id="BJWI01000004">
    <property type="protein sequence ID" value="GEM01054.1"/>
    <property type="molecule type" value="Genomic_DNA"/>
</dbReference>
<dbReference type="STRING" id="306540.SAMN05421839_10474"/>
<evidence type="ECO:0000313" key="3">
    <source>
        <dbReference type="Proteomes" id="UP000242243"/>
    </source>
</evidence>
<dbReference type="Gene3D" id="3.90.1720.10">
    <property type="entry name" value="endopeptidase domain like (from Nostoc punctiforme)"/>
    <property type="match status" value="1"/>
</dbReference>
<reference evidence="2 3" key="1">
    <citation type="submission" date="2016-10" db="EMBL/GenBank/DDBJ databases">
        <authorList>
            <person name="de Groot N.N."/>
        </authorList>
    </citation>
    <scope>NUCLEOTIDE SEQUENCE [LARGE SCALE GENOMIC DNA]</scope>
    <source>
        <strain evidence="2 3">DSM 17073</strain>
    </source>
</reference>
<reference evidence="1 4" key="2">
    <citation type="submission" date="2019-07" db="EMBL/GenBank/DDBJ databases">
        <title>Whole genome shotgun sequence of Halolactibacillus halophilus NBRC 100868.</title>
        <authorList>
            <person name="Hosoyama A."/>
            <person name="Uohara A."/>
            <person name="Ohji S."/>
            <person name="Ichikawa N."/>
        </authorList>
    </citation>
    <scope>NUCLEOTIDE SEQUENCE [LARGE SCALE GENOMIC DNA]</scope>
    <source>
        <strain evidence="1 4">NBRC 100868</strain>
    </source>
</reference>
<keyword evidence="4" id="KW-1185">Reference proteome</keyword>
<dbReference type="SUPFAM" id="SSF54001">
    <property type="entry name" value="Cysteine proteinases"/>
    <property type="match status" value="1"/>
</dbReference>
<evidence type="ECO:0000313" key="2">
    <source>
        <dbReference type="EMBL" id="SFP05675.1"/>
    </source>
</evidence>
<dbReference type="AlphaFoldDB" id="A0A1I5M831"/>
<evidence type="ECO:0000313" key="1">
    <source>
        <dbReference type="EMBL" id="GEM01054.1"/>
    </source>
</evidence>
<dbReference type="Proteomes" id="UP000321547">
    <property type="component" value="Unassembled WGS sequence"/>
</dbReference>
<name>A0A1I5M831_9BACI</name>
<dbReference type="EMBL" id="FOXC01000004">
    <property type="protein sequence ID" value="SFP05675.1"/>
    <property type="molecule type" value="Genomic_DNA"/>
</dbReference>
<gene>
    <name evidence="1" type="ORF">HHA03_05860</name>
    <name evidence="2" type="ORF">SAMN05421839_10474</name>
</gene>
<dbReference type="OrthoDB" id="1645744at2"/>
<protein>
    <recommendedName>
        <fullName evidence="5">Permuted papain-like amidase enzyme, YaeF/YiiX, C92 family</fullName>
    </recommendedName>
</protein>
<dbReference type="InterPro" id="IPR038765">
    <property type="entry name" value="Papain-like_cys_pep_sf"/>
</dbReference>